<dbReference type="PROSITE" id="PS50895">
    <property type="entry name" value="SURF1"/>
    <property type="match status" value="1"/>
</dbReference>
<dbReference type="EMBL" id="CP016178">
    <property type="protein sequence ID" value="ANO34194.1"/>
    <property type="molecule type" value="Genomic_DNA"/>
</dbReference>
<dbReference type="Proteomes" id="UP000092018">
    <property type="component" value="Chromosome 2"/>
</dbReference>
<evidence type="ECO:0000256" key="1">
    <source>
        <dbReference type="RuleBase" id="RU363076"/>
    </source>
</evidence>
<keyword evidence="1" id="KW-0812">Transmembrane</keyword>
<keyword evidence="1" id="KW-0472">Membrane</keyword>
<feature type="transmembrane region" description="Helical" evidence="1">
    <location>
        <begin position="20"/>
        <end position="41"/>
    </location>
</feature>
<feature type="transmembrane region" description="Helical" evidence="1">
    <location>
        <begin position="228"/>
        <end position="250"/>
    </location>
</feature>
<sequence>MIINLNSSGDIRSPRSSKKALWIVATVLTVVLFLVLVKLGFWQLSRGEEKLLLEQQLQDREQMTPMVIEQLAEIDSEFTLTGFPLQVDVEPEAIPLVYIDNVTVEGRVGYTVLQPMAIYFQGEKQILLVELGFAVATSTRDRLPRVNSIETAQNVVGRVYQRSLNPLSSDVMQEQMLGGIRIQNLNLNQLSMVLDTLLFDFVLQPYALPNSDLPKIWSPYPMTSQKHFGYAFQWFGMATVYALLVVLFVVRKRKVKE</sequence>
<dbReference type="Pfam" id="PF02104">
    <property type="entry name" value="SURF1"/>
    <property type="match status" value="1"/>
</dbReference>
<evidence type="ECO:0000313" key="3">
    <source>
        <dbReference type="Proteomes" id="UP000092018"/>
    </source>
</evidence>
<protein>
    <recommendedName>
        <fullName evidence="1">SURF1-like protein</fullName>
    </recommendedName>
</protein>
<dbReference type="InterPro" id="IPR002994">
    <property type="entry name" value="Surf1/Shy1"/>
</dbReference>
<keyword evidence="1" id="KW-1003">Cell membrane</keyword>
<dbReference type="GO" id="GO:0005886">
    <property type="term" value="C:plasma membrane"/>
    <property type="evidence" value="ECO:0007669"/>
    <property type="project" value="UniProtKB-SubCell"/>
</dbReference>
<proteinExistence type="inferred from homology"/>
<name>A0AAN0XXB3_9VIBR</name>
<keyword evidence="1" id="KW-1133">Transmembrane helix</keyword>
<accession>A0AAN0XXB3</accession>
<gene>
    <name evidence="2" type="ORF">A6E01_13350</name>
</gene>
<dbReference type="KEGG" id="vbr:A6E01_13350"/>
<dbReference type="AlphaFoldDB" id="A0AAN0XXB3"/>
<comment type="subcellular location">
    <subcellularLocation>
        <location evidence="1">Cell membrane</location>
        <topology evidence="1">Multi-pass membrane protein</topology>
    </subcellularLocation>
</comment>
<organism evidence="2 3">
    <name type="scientific">Vibrio breoganii</name>
    <dbReference type="NCBI Taxonomy" id="553239"/>
    <lineage>
        <taxon>Bacteria</taxon>
        <taxon>Pseudomonadati</taxon>
        <taxon>Pseudomonadota</taxon>
        <taxon>Gammaproteobacteria</taxon>
        <taxon>Vibrionales</taxon>
        <taxon>Vibrionaceae</taxon>
        <taxon>Vibrio</taxon>
    </lineage>
</organism>
<reference evidence="2 3" key="1">
    <citation type="submission" date="2016-06" db="EMBL/GenBank/DDBJ databases">
        <title>Adaptive Radiation by Waves of Gene Transfer Leads to Fine-Scale Resource Partitioning in Marine Microbes.</title>
        <authorList>
            <person name="Hehemann J.-H."/>
            <person name="Arevalo P."/>
            <person name="Datta M.S."/>
            <person name="Yu X."/>
            <person name="Corzett C."/>
            <person name="Henschel A."/>
            <person name="Preheim S.P."/>
            <person name="Timberlake S."/>
            <person name="Alm E.J."/>
            <person name="Polz M.F."/>
        </authorList>
    </citation>
    <scope>NUCLEOTIDE SEQUENCE [LARGE SCALE GENOMIC DNA]</scope>
    <source>
        <strain evidence="2 3">FF50</strain>
    </source>
</reference>
<comment type="similarity">
    <text evidence="1">Belongs to the SURF1 family.</text>
</comment>
<evidence type="ECO:0000313" key="2">
    <source>
        <dbReference type="EMBL" id="ANO34194.1"/>
    </source>
</evidence>
<dbReference type="CDD" id="cd06662">
    <property type="entry name" value="SURF1"/>
    <property type="match status" value="1"/>
</dbReference>